<evidence type="ECO:0000259" key="2">
    <source>
        <dbReference type="PROSITE" id="PS50035"/>
    </source>
</evidence>
<accession>A0A9X4S8C2</accession>
<dbReference type="InterPro" id="IPR001736">
    <property type="entry name" value="PLipase_D/transphosphatidylase"/>
</dbReference>
<dbReference type="Gene3D" id="3.30.870.10">
    <property type="entry name" value="Endonuclease Chain A"/>
    <property type="match status" value="2"/>
</dbReference>
<dbReference type="AlphaFoldDB" id="A0A9X4S8C2"/>
<evidence type="ECO:0000313" key="3">
    <source>
        <dbReference type="EMBL" id="MDG5975230.1"/>
    </source>
</evidence>
<proteinExistence type="predicted"/>
<feature type="domain" description="PLD phosphodiesterase" evidence="2">
    <location>
        <begin position="161"/>
        <end position="188"/>
    </location>
</feature>
<evidence type="ECO:0000313" key="4">
    <source>
        <dbReference type="Proteomes" id="UP001152876"/>
    </source>
</evidence>
<dbReference type="PANTHER" id="PTHR21248">
    <property type="entry name" value="CARDIOLIPIN SYNTHASE"/>
    <property type="match status" value="1"/>
</dbReference>
<dbReference type="PROSITE" id="PS50035">
    <property type="entry name" value="PLD"/>
    <property type="match status" value="2"/>
</dbReference>
<dbReference type="RefSeq" id="WP_084235828.1">
    <property type="nucleotide sequence ID" value="NZ_AOGK01000005.1"/>
</dbReference>
<protein>
    <submittedName>
        <fullName evidence="3">Phospholipase D protein</fullName>
    </submittedName>
</protein>
<dbReference type="GO" id="GO:0030572">
    <property type="term" value="F:phosphatidyltransferase activity"/>
    <property type="evidence" value="ECO:0007669"/>
    <property type="project" value="UniProtKB-ARBA"/>
</dbReference>
<feature type="transmembrane region" description="Helical" evidence="1">
    <location>
        <begin position="12"/>
        <end position="34"/>
    </location>
</feature>
<dbReference type="SUPFAM" id="SSF56024">
    <property type="entry name" value="Phospholipase D/nuclease"/>
    <property type="match status" value="2"/>
</dbReference>
<keyword evidence="4" id="KW-1185">Reference proteome</keyword>
<dbReference type="GO" id="GO:0032049">
    <property type="term" value="P:cardiolipin biosynthetic process"/>
    <property type="evidence" value="ECO:0007669"/>
    <property type="project" value="UniProtKB-ARBA"/>
</dbReference>
<dbReference type="Pfam" id="PF13091">
    <property type="entry name" value="PLDc_2"/>
    <property type="match status" value="2"/>
</dbReference>
<dbReference type="EMBL" id="AOGK01000005">
    <property type="protein sequence ID" value="MDG5975230.1"/>
    <property type="molecule type" value="Genomic_DNA"/>
</dbReference>
<sequence>MRTTTWTFRRILKWACVGLLGLIVGLPTVLYLAFLGIQEASERQWLGKAPTHEAIDVRSREPHPVALLDVGFDSLAARMRMIEEAKESIELEFFIYEIDTASRLVTQALARKAQQGVRVRILVDFALPIFKLAPQYAETLKAAGVEVRYYNTAGMARFFASNHRTHRKLLVVDRQKAIIGGRNIANDYFDLSEAYNFLDSDMLIHGPIVGAIADSFELYWRSDWVARPEDVAASVALGAGQGLLGGASPQEEALAAELRQHQPQHQLSTCNDIHFVTDYPGSGVERRKVFLEISRLVQEARQQIMVESPYLVLRDDGMALLRGVVQRGVKLQFLTNSLHSTDAYYTVASLAHSLDMLKMPNLEVWAYQGSPLASGLRPSASRRWGVHAKRAVFDDHTVVVGTYNMDPRSANLNSELIVVCRNNAFLARTMIEDMQARMAQSRAIVGTADAGGLDALTEGADDEAISRMRRIAPIANWLDFLM</sequence>
<dbReference type="PANTHER" id="PTHR21248:SF12">
    <property type="entry name" value="CARDIOLIPIN SYNTHASE C"/>
    <property type="match status" value="1"/>
</dbReference>
<keyword evidence="1" id="KW-0472">Membrane</keyword>
<comment type="caution">
    <text evidence="3">The sequence shown here is derived from an EMBL/GenBank/DDBJ whole genome shotgun (WGS) entry which is preliminary data.</text>
</comment>
<gene>
    <name evidence="3" type="ORF">H010_08231</name>
</gene>
<keyword evidence="1" id="KW-0812">Transmembrane</keyword>
<dbReference type="SMART" id="SM00155">
    <property type="entry name" value="PLDc"/>
    <property type="match status" value="2"/>
</dbReference>
<dbReference type="Proteomes" id="UP001152876">
    <property type="component" value="Unassembled WGS sequence"/>
</dbReference>
<feature type="domain" description="PLD phosphodiesterase" evidence="2">
    <location>
        <begin position="382"/>
        <end position="409"/>
    </location>
</feature>
<dbReference type="CDD" id="cd09111">
    <property type="entry name" value="PLDc_ymdC_like_1"/>
    <property type="match status" value="1"/>
</dbReference>
<evidence type="ECO:0000256" key="1">
    <source>
        <dbReference type="SAM" id="Phobius"/>
    </source>
</evidence>
<organism evidence="3 4">
    <name type="scientific">Hydrogenophaga taeniospiralis CCUG 15921</name>
    <dbReference type="NCBI Taxonomy" id="1281780"/>
    <lineage>
        <taxon>Bacteria</taxon>
        <taxon>Pseudomonadati</taxon>
        <taxon>Pseudomonadota</taxon>
        <taxon>Betaproteobacteria</taxon>
        <taxon>Burkholderiales</taxon>
        <taxon>Comamonadaceae</taxon>
        <taxon>Hydrogenophaga</taxon>
    </lineage>
</organism>
<dbReference type="InterPro" id="IPR025202">
    <property type="entry name" value="PLD-like_dom"/>
</dbReference>
<keyword evidence="1" id="KW-1133">Transmembrane helix</keyword>
<reference evidence="3" key="1">
    <citation type="submission" date="2013-01" db="EMBL/GenBank/DDBJ databases">
        <title>Genome draft of Hydrogenophaga taeniospiralis 2K1.</title>
        <authorList>
            <person name="Gomila M."/>
            <person name="Lalucat J."/>
        </authorList>
    </citation>
    <scope>NUCLEOTIDE SEQUENCE</scope>
    <source>
        <strain evidence="3">CCUG 15921</strain>
    </source>
</reference>
<name>A0A9X4S8C2_9BURK</name>
<dbReference type="OrthoDB" id="9814092at2"/>